<dbReference type="Proteomes" id="UP000717585">
    <property type="component" value="Unassembled WGS sequence"/>
</dbReference>
<name>A0A8J6BZ90_9EUKA</name>
<gene>
    <name evidence="1" type="ORF">J8273_0531</name>
</gene>
<organism evidence="1 2">
    <name type="scientific">Carpediemonas membranifera</name>
    <dbReference type="NCBI Taxonomy" id="201153"/>
    <lineage>
        <taxon>Eukaryota</taxon>
        <taxon>Metamonada</taxon>
        <taxon>Carpediemonas-like organisms</taxon>
        <taxon>Carpediemonas</taxon>
    </lineage>
</organism>
<dbReference type="OrthoDB" id="6222486at2759"/>
<proteinExistence type="predicted"/>
<dbReference type="CDD" id="cd09271">
    <property type="entry name" value="RNase_H2-C"/>
    <property type="match status" value="1"/>
</dbReference>
<dbReference type="InterPro" id="IPR013924">
    <property type="entry name" value="RNase_H2_suC"/>
</dbReference>
<dbReference type="GO" id="GO:0006401">
    <property type="term" value="P:RNA catabolic process"/>
    <property type="evidence" value="ECO:0007669"/>
    <property type="project" value="InterPro"/>
</dbReference>
<dbReference type="AlphaFoldDB" id="A0A8J6BZ90"/>
<evidence type="ECO:0000313" key="2">
    <source>
        <dbReference type="Proteomes" id="UP000717585"/>
    </source>
</evidence>
<sequence>MTLSTVELSQARTVSEVRLSCVPCDASASSEAEVSTFFVPKKDEQTGDITNTLHGRKLVGREMDAPEGYKFFVRRDNEIIAKAQKVTHYGHDRPGITMYETAKDFITLSRIAADLLTDAMQAGVTALRDEATVTLPVSCW</sequence>
<comment type="caution">
    <text evidence="1">The sequence shown here is derived from an EMBL/GenBank/DDBJ whole genome shotgun (WGS) entry which is preliminary data.</text>
</comment>
<dbReference type="Pfam" id="PF08615">
    <property type="entry name" value="RNase_H2_suC"/>
    <property type="match status" value="1"/>
</dbReference>
<evidence type="ECO:0000313" key="1">
    <source>
        <dbReference type="EMBL" id="KAG9395301.1"/>
    </source>
</evidence>
<dbReference type="GO" id="GO:0032299">
    <property type="term" value="C:ribonuclease H2 complex"/>
    <property type="evidence" value="ECO:0007669"/>
    <property type="project" value="InterPro"/>
</dbReference>
<dbReference type="EMBL" id="JAHDYR010000012">
    <property type="protein sequence ID" value="KAG9395301.1"/>
    <property type="molecule type" value="Genomic_DNA"/>
</dbReference>
<accession>A0A8J6BZ90</accession>
<protein>
    <submittedName>
        <fullName evidence="1">Ribonuclease H2 subunit C</fullName>
    </submittedName>
</protein>
<reference evidence="1" key="1">
    <citation type="submission" date="2021-05" db="EMBL/GenBank/DDBJ databases">
        <title>A free-living protist that lacks canonical eukaryotic 1 DNA replication and segregation systems.</title>
        <authorList>
            <person name="Salas-Leiva D.E."/>
            <person name="Tromer E.C."/>
            <person name="Curtis B.A."/>
            <person name="Jerlstrom-Hultqvist J."/>
            <person name="Kolisko M."/>
            <person name="Yi Z."/>
            <person name="Salas-Leiva J.S."/>
            <person name="Gallot-Lavallee L."/>
            <person name="Kops G.J.P.L."/>
            <person name="Archibald J.M."/>
            <person name="Simpson A.G.B."/>
            <person name="Roger A.J."/>
        </authorList>
    </citation>
    <scope>NUCLEOTIDE SEQUENCE</scope>
    <source>
        <strain evidence="1">BICM</strain>
    </source>
</reference>
<dbReference type="Gene3D" id="2.40.128.680">
    <property type="match status" value="1"/>
</dbReference>
<keyword evidence="2" id="KW-1185">Reference proteome</keyword>